<protein>
    <submittedName>
        <fullName evidence="1">Uncharacterized protein</fullName>
    </submittedName>
</protein>
<organism evidence="1">
    <name type="scientific">Castor canadensis</name>
    <name type="common">American beaver</name>
    <dbReference type="NCBI Taxonomy" id="51338"/>
    <lineage>
        <taxon>Eukaryota</taxon>
        <taxon>Metazoa</taxon>
        <taxon>Chordata</taxon>
        <taxon>Craniata</taxon>
        <taxon>Vertebrata</taxon>
        <taxon>Euteleostomi</taxon>
        <taxon>Mammalia</taxon>
        <taxon>Eutheria</taxon>
        <taxon>Euarchontoglires</taxon>
        <taxon>Glires</taxon>
        <taxon>Rodentia</taxon>
        <taxon>Castorimorpha</taxon>
        <taxon>Castoridae</taxon>
        <taxon>Castor</taxon>
    </lineage>
</organism>
<evidence type="ECO:0000313" key="1">
    <source>
        <dbReference type="Ensembl" id="ENSCCNP00000025700.1"/>
    </source>
</evidence>
<proteinExistence type="predicted"/>
<reference evidence="1" key="1">
    <citation type="submission" date="2023-09" db="UniProtKB">
        <authorList>
            <consortium name="Ensembl"/>
        </authorList>
    </citation>
    <scope>IDENTIFICATION</scope>
</reference>
<name>A0A8C0ZWS9_CASCN</name>
<dbReference type="AlphaFoldDB" id="A0A8C0ZWS9"/>
<accession>A0A8C0ZWS9</accession>
<dbReference type="Ensembl" id="ENSCCNT00000032654.1">
    <property type="protein sequence ID" value="ENSCCNP00000025700.1"/>
    <property type="gene ID" value="ENSCCNG00000025029.1"/>
</dbReference>
<sequence>LLAIRVEAPASCSHAGLVFKDALVSSFIAARDLHASNTCLQKTGTAEMSSVLEELLELIHC</sequence>